<organism evidence="1 2">
    <name type="scientific">Austropuccinia psidii MF-1</name>
    <dbReference type="NCBI Taxonomy" id="1389203"/>
    <lineage>
        <taxon>Eukaryota</taxon>
        <taxon>Fungi</taxon>
        <taxon>Dikarya</taxon>
        <taxon>Basidiomycota</taxon>
        <taxon>Pucciniomycotina</taxon>
        <taxon>Pucciniomycetes</taxon>
        <taxon>Pucciniales</taxon>
        <taxon>Sphaerophragmiaceae</taxon>
        <taxon>Austropuccinia</taxon>
    </lineage>
</organism>
<proteinExistence type="predicted"/>
<reference evidence="1" key="1">
    <citation type="submission" date="2021-03" db="EMBL/GenBank/DDBJ databases">
        <title>Draft genome sequence of rust myrtle Austropuccinia psidii MF-1, a brazilian biotype.</title>
        <authorList>
            <person name="Quecine M.C."/>
            <person name="Pachon D.M.R."/>
            <person name="Bonatelli M.L."/>
            <person name="Correr F.H."/>
            <person name="Franceschini L.M."/>
            <person name="Leite T.F."/>
            <person name="Margarido G.R.A."/>
            <person name="Almeida C.A."/>
            <person name="Ferrarezi J.A."/>
            <person name="Labate C.A."/>
        </authorList>
    </citation>
    <scope>NUCLEOTIDE SEQUENCE</scope>
    <source>
        <strain evidence="1">MF-1</strain>
    </source>
</reference>
<accession>A0A9Q3J312</accession>
<protein>
    <submittedName>
        <fullName evidence="1">Uncharacterized protein</fullName>
    </submittedName>
</protein>
<evidence type="ECO:0000313" key="2">
    <source>
        <dbReference type="Proteomes" id="UP000765509"/>
    </source>
</evidence>
<evidence type="ECO:0000313" key="1">
    <source>
        <dbReference type="EMBL" id="MBW0554529.1"/>
    </source>
</evidence>
<keyword evidence="2" id="KW-1185">Reference proteome</keyword>
<name>A0A9Q3J312_9BASI</name>
<gene>
    <name evidence="1" type="ORF">O181_094244</name>
</gene>
<dbReference type="AlphaFoldDB" id="A0A9Q3J312"/>
<sequence length="86" mass="9383">MPLMPPSTPLTILTLQQRPQDVTQMPPPISTLTTPYASTTPPTTILTLPLLPQDKPPTPAPHLWAHTSLHLCTPTSYHPYASILVP</sequence>
<dbReference type="Proteomes" id="UP000765509">
    <property type="component" value="Unassembled WGS sequence"/>
</dbReference>
<comment type="caution">
    <text evidence="1">The sequence shown here is derived from an EMBL/GenBank/DDBJ whole genome shotgun (WGS) entry which is preliminary data.</text>
</comment>
<dbReference type="EMBL" id="AVOT02061249">
    <property type="protein sequence ID" value="MBW0554529.1"/>
    <property type="molecule type" value="Genomic_DNA"/>
</dbReference>